<reference evidence="1 2" key="1">
    <citation type="submission" date="2016-10" db="EMBL/GenBank/DDBJ databases">
        <authorList>
            <person name="de Groot N.N."/>
        </authorList>
    </citation>
    <scope>NUCLEOTIDE SEQUENCE [LARGE SCALE GENOMIC DNA]</scope>
    <source>
        <strain evidence="1 2">VTM1R29</strain>
    </source>
</reference>
<organism evidence="1 2">
    <name type="scientific">Streptococcus gallolyticus</name>
    <dbReference type="NCBI Taxonomy" id="315405"/>
    <lineage>
        <taxon>Bacteria</taxon>
        <taxon>Bacillati</taxon>
        <taxon>Bacillota</taxon>
        <taxon>Bacilli</taxon>
        <taxon>Lactobacillales</taxon>
        <taxon>Streptococcaceae</taxon>
        <taxon>Streptococcus</taxon>
    </lineage>
</organism>
<dbReference type="InterPro" id="IPR006523">
    <property type="entry name" value="RinA"/>
</dbReference>
<protein>
    <submittedName>
        <fullName evidence="1">Phage transcriptional activator, RinA family</fullName>
    </submittedName>
</protein>
<evidence type="ECO:0000313" key="1">
    <source>
        <dbReference type="EMBL" id="SEM36370.1"/>
    </source>
</evidence>
<dbReference type="SUPFAM" id="SSF88659">
    <property type="entry name" value="Sigma3 and sigma4 domains of RNA polymerase sigma factors"/>
    <property type="match status" value="1"/>
</dbReference>
<dbReference type="Proteomes" id="UP000182764">
    <property type="component" value="Unassembled WGS sequence"/>
</dbReference>
<dbReference type="EMBL" id="FOBM01000018">
    <property type="protein sequence ID" value="SEM36370.1"/>
    <property type="molecule type" value="Genomic_DNA"/>
</dbReference>
<dbReference type="NCBIfam" id="TIGR01636">
    <property type="entry name" value="phage_rinA"/>
    <property type="match status" value="1"/>
</dbReference>
<proteinExistence type="predicted"/>
<gene>
    <name evidence="1" type="ORF">SAMN04487839_11820</name>
</gene>
<sequence>MGKLSNSQLKALDELLFDYVSIDHKIAVRKLEISDVPNTDENIGGGRSNVVSKPTEVTIARWDSDQRLNSLYAQKHAVESTLSTLDDDMTKIFWLRWSRGSVNTWEEIADKMAYDRSTIYRRRQRILEIFADFYGFS</sequence>
<dbReference type="AlphaFoldDB" id="A0A1H7XRF7"/>
<name>A0A1H7XRF7_9STRE</name>
<evidence type="ECO:0000313" key="2">
    <source>
        <dbReference type="Proteomes" id="UP000182764"/>
    </source>
</evidence>
<accession>A0A1H7XRF7</accession>
<dbReference type="InterPro" id="IPR013324">
    <property type="entry name" value="RNA_pol_sigma_r3/r4-like"/>
</dbReference>
<dbReference type="RefSeq" id="WP_074596882.1">
    <property type="nucleotide sequence ID" value="NZ_FNUH01000013.1"/>
</dbReference>